<organism evidence="2 3">
    <name type="scientific">Kingella pumchi</name>
    <dbReference type="NCBI Taxonomy" id="2779506"/>
    <lineage>
        <taxon>Bacteria</taxon>
        <taxon>Pseudomonadati</taxon>
        <taxon>Pseudomonadota</taxon>
        <taxon>Betaproteobacteria</taxon>
        <taxon>Neisseriales</taxon>
        <taxon>Neisseriaceae</taxon>
        <taxon>Kingella</taxon>
    </lineage>
</organism>
<dbReference type="EMBL" id="JAKOOW010000009">
    <property type="protein sequence ID" value="MCG6503501.1"/>
    <property type="molecule type" value="Genomic_DNA"/>
</dbReference>
<evidence type="ECO:0000313" key="3">
    <source>
        <dbReference type="Proteomes" id="UP001298424"/>
    </source>
</evidence>
<sequence length="189" mass="21682">MDALTQYLNHIDGMIRRLDTNARRQLSGRIGRILRQRRKESIKANTTPDGAAHPARKTPDGTPMTSLRKGQQFLYNGKIRRFKTMRNIGGAYIGWEYTTRKPFTARKDRIKKPARNQLMFRKLNQFRFLRMRADANEAAIGFFGGLTGYIAAAHQDGFSGRPERQLLGLSAEDMRIIEEMIASHLEQQS</sequence>
<feature type="region of interest" description="Disordered" evidence="1">
    <location>
        <begin position="36"/>
        <end position="67"/>
    </location>
</feature>
<dbReference type="InterPro" id="IPR006522">
    <property type="entry name" value="Phage_virion_morphogenesis"/>
</dbReference>
<evidence type="ECO:0000313" key="2">
    <source>
        <dbReference type="EMBL" id="MCG6503501.1"/>
    </source>
</evidence>
<dbReference type="Proteomes" id="UP001298424">
    <property type="component" value="Unassembled WGS sequence"/>
</dbReference>
<keyword evidence="3" id="KW-1185">Reference proteome</keyword>
<dbReference type="Pfam" id="PF05069">
    <property type="entry name" value="Phage_tail_S"/>
    <property type="match status" value="1"/>
</dbReference>
<reference evidence="2 3" key="1">
    <citation type="submission" date="2022-02" db="EMBL/GenBank/DDBJ databases">
        <title>Genome sequence data of Kingella unionensis sp. nov. strain CICC 24913 (CCUG 75125).</title>
        <authorList>
            <person name="Xiao M."/>
        </authorList>
    </citation>
    <scope>NUCLEOTIDE SEQUENCE [LARGE SCALE GENOMIC DNA]</scope>
    <source>
        <strain evidence="2 3">CICC 24913</strain>
    </source>
</reference>
<accession>A0ABS9NN29</accession>
<name>A0ABS9NN29_9NEIS</name>
<comment type="caution">
    <text evidence="2">The sequence shown here is derived from an EMBL/GenBank/DDBJ whole genome shotgun (WGS) entry which is preliminary data.</text>
</comment>
<dbReference type="RefSeq" id="WP_238745895.1">
    <property type="nucleotide sequence ID" value="NZ_JAKOOW010000009.1"/>
</dbReference>
<gene>
    <name evidence="2" type="ORF">MB824_03195</name>
</gene>
<evidence type="ECO:0000256" key="1">
    <source>
        <dbReference type="SAM" id="MobiDB-lite"/>
    </source>
</evidence>
<proteinExistence type="predicted"/>
<protein>
    <submittedName>
        <fullName evidence="2">Phage virion morphogenesis protein</fullName>
    </submittedName>
</protein>